<comment type="caution">
    <text evidence="2">The sequence shown here is derived from an EMBL/GenBank/DDBJ whole genome shotgun (WGS) entry which is preliminary data.</text>
</comment>
<reference evidence="2" key="1">
    <citation type="journal article" date="2022" name="Int. J. Mol. Sci.">
        <title>Draft Genome of Tanacetum Coccineum: Genomic Comparison of Closely Related Tanacetum-Family Plants.</title>
        <authorList>
            <person name="Yamashiro T."/>
            <person name="Shiraishi A."/>
            <person name="Nakayama K."/>
            <person name="Satake H."/>
        </authorList>
    </citation>
    <scope>NUCLEOTIDE SEQUENCE</scope>
</reference>
<evidence type="ECO:0000313" key="3">
    <source>
        <dbReference type="Proteomes" id="UP001151760"/>
    </source>
</evidence>
<keyword evidence="1" id="KW-0472">Membrane</keyword>
<accession>A0ABQ5ANK4</accession>
<keyword evidence="3" id="KW-1185">Reference proteome</keyword>
<gene>
    <name evidence="2" type="ORF">Tco_0838717</name>
</gene>
<evidence type="ECO:0000313" key="2">
    <source>
        <dbReference type="EMBL" id="GJT04255.1"/>
    </source>
</evidence>
<name>A0ABQ5ANK4_9ASTR</name>
<proteinExistence type="predicted"/>
<dbReference type="Proteomes" id="UP001151760">
    <property type="component" value="Unassembled WGS sequence"/>
</dbReference>
<reference evidence="2" key="2">
    <citation type="submission" date="2022-01" db="EMBL/GenBank/DDBJ databases">
        <authorList>
            <person name="Yamashiro T."/>
            <person name="Shiraishi A."/>
            <person name="Satake H."/>
            <person name="Nakayama K."/>
        </authorList>
    </citation>
    <scope>NUCLEOTIDE SEQUENCE</scope>
</reference>
<keyword evidence="1" id="KW-0812">Transmembrane</keyword>
<evidence type="ECO:0000256" key="1">
    <source>
        <dbReference type="SAM" id="Phobius"/>
    </source>
</evidence>
<dbReference type="EMBL" id="BQNB010012496">
    <property type="protein sequence ID" value="GJT04255.1"/>
    <property type="molecule type" value="Genomic_DNA"/>
</dbReference>
<feature type="transmembrane region" description="Helical" evidence="1">
    <location>
        <begin position="57"/>
        <end position="78"/>
    </location>
</feature>
<keyword evidence="1" id="KW-1133">Transmembrane helix</keyword>
<protein>
    <submittedName>
        <fullName evidence="2">Uncharacterized protein</fullName>
    </submittedName>
</protein>
<sequence length="165" mass="18763">MSGEWLNSTIGTSVLTKSSRRDLQKFKSRKLSALKGLTLSNLVLSTKESLSKTLTSFAMLVLNRMIGALFLKLGIAWWGEKRSMTMRQFIQALGRHSGKEKVTLDDLFFYIAWMEESVSMSLGMWLMCRCVVLKDVGSTNVTRTVLTPLAAVEYRSSINFRCWQY</sequence>
<organism evidence="2 3">
    <name type="scientific">Tanacetum coccineum</name>
    <dbReference type="NCBI Taxonomy" id="301880"/>
    <lineage>
        <taxon>Eukaryota</taxon>
        <taxon>Viridiplantae</taxon>
        <taxon>Streptophyta</taxon>
        <taxon>Embryophyta</taxon>
        <taxon>Tracheophyta</taxon>
        <taxon>Spermatophyta</taxon>
        <taxon>Magnoliopsida</taxon>
        <taxon>eudicotyledons</taxon>
        <taxon>Gunneridae</taxon>
        <taxon>Pentapetalae</taxon>
        <taxon>asterids</taxon>
        <taxon>campanulids</taxon>
        <taxon>Asterales</taxon>
        <taxon>Asteraceae</taxon>
        <taxon>Asteroideae</taxon>
        <taxon>Anthemideae</taxon>
        <taxon>Anthemidinae</taxon>
        <taxon>Tanacetum</taxon>
    </lineage>
</organism>